<organism evidence="1 2">
    <name type="scientific">Paenibacillus lautus</name>
    <name type="common">Bacillus lautus</name>
    <dbReference type="NCBI Taxonomy" id="1401"/>
    <lineage>
        <taxon>Bacteria</taxon>
        <taxon>Bacillati</taxon>
        <taxon>Bacillota</taxon>
        <taxon>Bacilli</taxon>
        <taxon>Bacillales</taxon>
        <taxon>Paenibacillaceae</taxon>
        <taxon>Paenibacillus</taxon>
    </lineage>
</organism>
<name>A0A385TW14_PAELA</name>
<evidence type="ECO:0000313" key="2">
    <source>
        <dbReference type="Proteomes" id="UP000266552"/>
    </source>
</evidence>
<dbReference type="Proteomes" id="UP000266552">
    <property type="component" value="Chromosome"/>
</dbReference>
<sequence>MSEQNKIDEIKARLAEKRLQRRHMKWSMDDEILNDSDWMIRQIERKDEALRFYADKKNWKEDALMAAIKAIDDQL</sequence>
<accession>A0A385TW14</accession>
<dbReference type="AlphaFoldDB" id="A0A385TW14"/>
<evidence type="ECO:0000313" key="1">
    <source>
        <dbReference type="EMBL" id="AYB47148.1"/>
    </source>
</evidence>
<reference evidence="1 2" key="1">
    <citation type="submission" date="2018-09" db="EMBL/GenBank/DDBJ databases">
        <title>Genome Sequence of Paenibacillus lautus Strain E7593-69, Azo Dye-Degrading Bacteria, Isolated from Commercial Tattoo Inks.</title>
        <authorList>
            <person name="Nho S.W."/>
            <person name="Kim S.-J."/>
            <person name="Kweon O."/>
            <person name="Cerniglia C.E."/>
        </authorList>
    </citation>
    <scope>NUCLEOTIDE SEQUENCE [LARGE SCALE GENOMIC DNA]</scope>
    <source>
        <strain evidence="1 2">E7593-69</strain>
    </source>
</reference>
<proteinExistence type="predicted"/>
<dbReference type="EMBL" id="CP032412">
    <property type="protein sequence ID" value="AYB47148.1"/>
    <property type="molecule type" value="Genomic_DNA"/>
</dbReference>
<gene>
    <name evidence="1" type="ORF">D5F53_29320</name>
</gene>
<protein>
    <submittedName>
        <fullName evidence="1">Uncharacterized protein</fullName>
    </submittedName>
</protein>
<dbReference type="KEGG" id="plw:D5F53_29320"/>
<keyword evidence="2" id="KW-1185">Reference proteome</keyword>
<dbReference type="RefSeq" id="WP_119850637.1">
    <property type="nucleotide sequence ID" value="NZ_CP032412.1"/>
</dbReference>